<dbReference type="GO" id="GO:0052572">
    <property type="term" value="P:response to host immune response"/>
    <property type="evidence" value="ECO:0007669"/>
    <property type="project" value="TreeGrafter"/>
</dbReference>
<dbReference type="InterPro" id="IPR000030">
    <property type="entry name" value="PPE_dom"/>
</dbReference>
<feature type="region of interest" description="Disordered" evidence="2">
    <location>
        <begin position="165"/>
        <end position="231"/>
    </location>
</feature>
<dbReference type="PANTHER" id="PTHR46766">
    <property type="entry name" value="GLUTAMINE-RICH PROTEIN 2"/>
    <property type="match status" value="1"/>
</dbReference>
<evidence type="ECO:0000313" key="5">
    <source>
        <dbReference type="EMBL" id="BBY02104.1"/>
    </source>
</evidence>
<evidence type="ECO:0000259" key="4">
    <source>
        <dbReference type="Pfam" id="PF12484"/>
    </source>
</evidence>
<protein>
    <submittedName>
        <fullName evidence="5">PPE family protein</fullName>
    </submittedName>
</protein>
<name>A0A7I7P0V5_9MYCO</name>
<dbReference type="RefSeq" id="WP_163680865.1">
    <property type="nucleotide sequence ID" value="NZ_AP022582.1"/>
</dbReference>
<accession>A0A7I7P0V5</accession>
<dbReference type="AlphaFoldDB" id="A0A7I7P0V5"/>
<sequence length="387" mass="38415">MLDFGALPPEINSARMYFGPGSGPMLAAASAWDGLAAQLELYVVGYSSVIADLGRCWAGGAAMAMAGAAAPYVAWASATMTLAEQSAAQARAAAAAYEAAFAATVPPPVVAANRTQLAVLVATNFFGQNTPAIAATEIEYAEMWAQDAATMYGYAASSSAATALAPFTPPPHTTNAAGQSDQAAAVAQATGTSTAGHAQTTVSALAPTVSPQLPTPSAGGTAGPSTSSASNSAESSVLTAFSNFNTLTGPANLGAAFSRTETSATSGGTGLYRSDIQSDSPVPRATTVGVETAGSTGLRGPVVADMGKSVPVGKLSVPQNWVTTNPVGSPGPLREPAFRAPPAAEAHSPASALGGIPPARAGHGSTGVPVLRNGRRAFTMSRPMFGG</sequence>
<comment type="similarity">
    <text evidence="1">Belongs to the mycobacterial PPE family.</text>
</comment>
<feature type="domain" description="PPE" evidence="3">
    <location>
        <begin position="3"/>
        <end position="164"/>
    </location>
</feature>
<feature type="region of interest" description="Disordered" evidence="2">
    <location>
        <begin position="261"/>
        <end position="284"/>
    </location>
</feature>
<feature type="compositionally biased region" description="Low complexity" evidence="2">
    <location>
        <begin position="173"/>
        <end position="196"/>
    </location>
</feature>
<feature type="compositionally biased region" description="Low complexity" evidence="2">
    <location>
        <begin position="215"/>
        <end position="231"/>
    </location>
</feature>
<feature type="domain" description="PPE family C-terminal" evidence="4">
    <location>
        <begin position="304"/>
        <end position="383"/>
    </location>
</feature>
<proteinExistence type="inferred from homology"/>
<dbReference type="InterPro" id="IPR022171">
    <property type="entry name" value="PPE_C"/>
</dbReference>
<dbReference type="FunFam" id="1.20.1260.20:FF:000001">
    <property type="entry name" value="PPE family protein PPE41"/>
    <property type="match status" value="1"/>
</dbReference>
<dbReference type="SUPFAM" id="SSF140459">
    <property type="entry name" value="PE/PPE dimer-like"/>
    <property type="match status" value="1"/>
</dbReference>
<dbReference type="InterPro" id="IPR038332">
    <property type="entry name" value="PPE_sf"/>
</dbReference>
<dbReference type="EMBL" id="AP022582">
    <property type="protein sequence ID" value="BBY02104.1"/>
    <property type="molecule type" value="Genomic_DNA"/>
</dbReference>
<dbReference type="Proteomes" id="UP000466632">
    <property type="component" value="Chromosome"/>
</dbReference>
<dbReference type="Gene3D" id="1.20.1260.20">
    <property type="entry name" value="PPE superfamily"/>
    <property type="match status" value="1"/>
</dbReference>
<evidence type="ECO:0000259" key="3">
    <source>
        <dbReference type="Pfam" id="PF00823"/>
    </source>
</evidence>
<dbReference type="Pfam" id="PF12484">
    <property type="entry name" value="PPE-SVP"/>
    <property type="match status" value="1"/>
</dbReference>
<reference evidence="5 6" key="1">
    <citation type="journal article" date="2019" name="Emerg. Microbes Infect.">
        <title>Comprehensive subspecies identification of 175 nontuberculous mycobacteria species based on 7547 genomic profiles.</title>
        <authorList>
            <person name="Matsumoto Y."/>
            <person name="Kinjo T."/>
            <person name="Motooka D."/>
            <person name="Nabeya D."/>
            <person name="Jung N."/>
            <person name="Uechi K."/>
            <person name="Horii T."/>
            <person name="Iida T."/>
            <person name="Fujita J."/>
            <person name="Nakamura S."/>
        </authorList>
    </citation>
    <scope>NUCLEOTIDE SEQUENCE [LARGE SCALE GENOMIC DNA]</scope>
    <source>
        <strain evidence="5 6">JCM 16018</strain>
    </source>
</reference>
<dbReference type="PANTHER" id="PTHR46766:SF1">
    <property type="entry name" value="GLUTAMINE-RICH PROTEIN 2"/>
    <property type="match status" value="1"/>
</dbReference>
<evidence type="ECO:0000256" key="1">
    <source>
        <dbReference type="ARBA" id="ARBA00010652"/>
    </source>
</evidence>
<evidence type="ECO:0000256" key="2">
    <source>
        <dbReference type="SAM" id="MobiDB-lite"/>
    </source>
</evidence>
<gene>
    <name evidence="5" type="primary">PPE31_2</name>
    <name evidence="5" type="ORF">MSEO_26030</name>
</gene>
<feature type="compositionally biased region" description="Low complexity" evidence="2">
    <location>
        <begin position="332"/>
        <end position="352"/>
    </location>
</feature>
<dbReference type="KEGG" id="mseo:MSEO_26030"/>
<evidence type="ECO:0000313" key="6">
    <source>
        <dbReference type="Proteomes" id="UP000466632"/>
    </source>
</evidence>
<organism evidence="5 6">
    <name type="scientific">Mycobacterium seoulense</name>
    <dbReference type="NCBI Taxonomy" id="386911"/>
    <lineage>
        <taxon>Bacteria</taxon>
        <taxon>Bacillati</taxon>
        <taxon>Actinomycetota</taxon>
        <taxon>Actinomycetes</taxon>
        <taxon>Mycobacteriales</taxon>
        <taxon>Mycobacteriaceae</taxon>
        <taxon>Mycobacterium</taxon>
    </lineage>
</organism>
<dbReference type="Pfam" id="PF00823">
    <property type="entry name" value="PPE"/>
    <property type="match status" value="1"/>
</dbReference>
<keyword evidence="6" id="KW-1185">Reference proteome</keyword>
<feature type="region of interest" description="Disordered" evidence="2">
    <location>
        <begin position="323"/>
        <end position="387"/>
    </location>
</feature>